<evidence type="ECO:0000313" key="3">
    <source>
        <dbReference type="EMBL" id="TRY14766.1"/>
    </source>
</evidence>
<name>A0A553JQM5_SHEHA</name>
<dbReference type="GO" id="GO:0016491">
    <property type="term" value="F:oxidoreductase activity"/>
    <property type="evidence" value="ECO:0007669"/>
    <property type="project" value="InterPro"/>
</dbReference>
<sequence>MNNQTHHSLSHQTTPKRSVVIIGAGLSGLYSAYLLKKHGIKATVLEARERIGGRIHSIRPQLGEANNHEDSGYFDMGPAWFWPEMNPLFKGLVKELGLVAFEQYSDGNYLIDESRDKGPRVYPAAYMNQSSSHRLEGGMMSIVNGLLEALPPDSVILNTQVTAITKTDSNGYLLKATQDGQQINIEVDYVITAMPLRLLIQSIQFEPALPSTMQKKMQSLPTWMAAHAKIIAIYPTPFWRAQGHSGSAMSYLGPIAETHDASTNLKEGQLGHGALFGFMGVNAPGRKTAGEDTLKAMSIRQLTRIFGPLAAEPLSVELLDWTREPFTATYDDGANLTHSVYGLVPANGGAEHPHLLFAGSEAATRNGGYLEGALEAAETAIARWQRLQG</sequence>
<dbReference type="SUPFAM" id="SSF51905">
    <property type="entry name" value="FAD/NAD(P)-binding domain"/>
    <property type="match status" value="1"/>
</dbReference>
<dbReference type="PANTHER" id="PTHR43563:SF1">
    <property type="entry name" value="AMINE OXIDASE [FLAVIN-CONTAINING] B"/>
    <property type="match status" value="1"/>
</dbReference>
<reference evidence="4" key="1">
    <citation type="submission" date="2019-07" db="EMBL/GenBank/DDBJ databases">
        <title>Shewanella sp. YLB-08 draft genomic sequence.</title>
        <authorList>
            <person name="Yu L."/>
        </authorList>
    </citation>
    <scope>NUCLEOTIDE SEQUENCE [LARGE SCALE GENOMIC DNA]</scope>
    <source>
        <strain evidence="4">JCM 20706</strain>
    </source>
</reference>
<keyword evidence="4" id="KW-1185">Reference proteome</keyword>
<comment type="caution">
    <text evidence="3">The sequence shown here is derived from an EMBL/GenBank/DDBJ whole genome shotgun (WGS) entry which is preliminary data.</text>
</comment>
<evidence type="ECO:0000259" key="2">
    <source>
        <dbReference type="Pfam" id="PF01593"/>
    </source>
</evidence>
<dbReference type="InterPro" id="IPR050703">
    <property type="entry name" value="Flavin_MAO"/>
</dbReference>
<dbReference type="Proteomes" id="UP000318126">
    <property type="component" value="Unassembled WGS sequence"/>
</dbReference>
<proteinExistence type="inferred from homology"/>
<protein>
    <submittedName>
        <fullName evidence="3">FAD-binding protein</fullName>
    </submittedName>
</protein>
<dbReference type="Pfam" id="PF01593">
    <property type="entry name" value="Amino_oxidase"/>
    <property type="match status" value="1"/>
</dbReference>
<evidence type="ECO:0000313" key="4">
    <source>
        <dbReference type="Proteomes" id="UP000318126"/>
    </source>
</evidence>
<dbReference type="Gene3D" id="3.50.50.60">
    <property type="entry name" value="FAD/NAD(P)-binding domain"/>
    <property type="match status" value="2"/>
</dbReference>
<dbReference type="EMBL" id="VKGK01000008">
    <property type="protein sequence ID" value="TRY14766.1"/>
    <property type="molecule type" value="Genomic_DNA"/>
</dbReference>
<organism evidence="3 4">
    <name type="scientific">Shewanella hanedai</name>
    <name type="common">Alteromonas hanedai</name>
    <dbReference type="NCBI Taxonomy" id="25"/>
    <lineage>
        <taxon>Bacteria</taxon>
        <taxon>Pseudomonadati</taxon>
        <taxon>Pseudomonadota</taxon>
        <taxon>Gammaproteobacteria</taxon>
        <taxon>Alteromonadales</taxon>
        <taxon>Shewanellaceae</taxon>
        <taxon>Shewanella</taxon>
    </lineage>
</organism>
<dbReference type="OrthoDB" id="337830at2"/>
<dbReference type="InterPro" id="IPR036188">
    <property type="entry name" value="FAD/NAD-bd_sf"/>
</dbReference>
<comment type="similarity">
    <text evidence="1">Belongs to the flavin monoamine oxidase family.</text>
</comment>
<accession>A0A553JQM5</accession>
<dbReference type="RefSeq" id="WP_143564165.1">
    <property type="nucleotide sequence ID" value="NZ_BMPL01000006.1"/>
</dbReference>
<dbReference type="AlphaFoldDB" id="A0A553JQM5"/>
<feature type="domain" description="Amine oxidase" evidence="2">
    <location>
        <begin position="129"/>
        <end position="380"/>
    </location>
</feature>
<dbReference type="SUPFAM" id="SSF54373">
    <property type="entry name" value="FAD-linked reductases, C-terminal domain"/>
    <property type="match status" value="1"/>
</dbReference>
<evidence type="ECO:0000256" key="1">
    <source>
        <dbReference type="ARBA" id="ARBA00005995"/>
    </source>
</evidence>
<dbReference type="Pfam" id="PF13450">
    <property type="entry name" value="NAD_binding_8"/>
    <property type="match status" value="1"/>
</dbReference>
<gene>
    <name evidence="3" type="ORF">FN961_08730</name>
</gene>
<dbReference type="InterPro" id="IPR002937">
    <property type="entry name" value="Amino_oxidase"/>
</dbReference>
<dbReference type="PANTHER" id="PTHR43563">
    <property type="entry name" value="AMINE OXIDASE"/>
    <property type="match status" value="1"/>
</dbReference>